<evidence type="ECO:0000256" key="10">
    <source>
        <dbReference type="ARBA" id="ARBA00047770"/>
    </source>
</evidence>
<evidence type="ECO:0000256" key="5">
    <source>
        <dbReference type="ARBA" id="ARBA00022679"/>
    </source>
</evidence>
<reference evidence="15" key="1">
    <citation type="submission" date="2016-11" db="UniProtKB">
        <authorList>
            <consortium name="WormBaseParasite"/>
        </authorList>
    </citation>
    <scope>IDENTIFICATION</scope>
</reference>
<dbReference type="InterPro" id="IPR029063">
    <property type="entry name" value="SAM-dependent_MTases_sf"/>
</dbReference>
<dbReference type="PROSITE" id="PS51569">
    <property type="entry name" value="DOT1"/>
    <property type="match status" value="1"/>
</dbReference>
<dbReference type="PANTHER" id="PTHR21451">
    <property type="entry name" value="HISTONE H3 METHYLTRANSFERASE"/>
    <property type="match status" value="1"/>
</dbReference>
<evidence type="ECO:0000256" key="4">
    <source>
        <dbReference type="ARBA" id="ARBA00022603"/>
    </source>
</evidence>
<evidence type="ECO:0000313" key="14">
    <source>
        <dbReference type="Proteomes" id="UP000095282"/>
    </source>
</evidence>
<comment type="function">
    <text evidence="11">Histone methyltransferase that specifically trimethylates histone H3 to form H3K79me3. This methylation is required for telomere silencing and for the pachytene checkpoint during the meiotic cell cycle by allowing the recruitment of RAD9 to double strand breaks. Nucleosomes are preferred as substrate compared to free histone.</text>
</comment>
<dbReference type="STRING" id="1561998.A0A1I7T3Q4"/>
<evidence type="ECO:0000256" key="11">
    <source>
        <dbReference type="RuleBase" id="RU271113"/>
    </source>
</evidence>
<dbReference type="CDD" id="cd02440">
    <property type="entry name" value="AdoMet_MTases"/>
    <property type="match status" value="1"/>
</dbReference>
<comment type="similarity">
    <text evidence="11">Belongs to the class I-like SAM-binding methyltransferase superfamily. DOT1 family.</text>
</comment>
<evidence type="ECO:0000259" key="13">
    <source>
        <dbReference type="PROSITE" id="PS51569"/>
    </source>
</evidence>
<evidence type="ECO:0000256" key="2">
    <source>
        <dbReference type="ARBA" id="ARBA00012190"/>
    </source>
</evidence>
<dbReference type="WBParaSite" id="Csp11.Scaffold492.g2118.t1">
    <property type="protein sequence ID" value="Csp11.Scaffold492.g2118.t1"/>
    <property type="gene ID" value="Csp11.Scaffold492.g2118"/>
</dbReference>
<evidence type="ECO:0000256" key="7">
    <source>
        <dbReference type="ARBA" id="ARBA00022853"/>
    </source>
</evidence>
<keyword evidence="8 11" id="KW-0539">Nucleus</keyword>
<proteinExistence type="inferred from homology"/>
<feature type="domain" description="DOT1" evidence="13">
    <location>
        <begin position="49"/>
        <end position="366"/>
    </location>
</feature>
<evidence type="ECO:0000313" key="15">
    <source>
        <dbReference type="WBParaSite" id="Csp11.Scaffold492.g2118.t1"/>
    </source>
</evidence>
<dbReference type="Proteomes" id="UP000095282">
    <property type="component" value="Unplaced"/>
</dbReference>
<keyword evidence="7 11" id="KW-0156">Chromatin regulator</keyword>
<comment type="catalytic activity">
    <reaction evidence="10 11">
        <text>L-lysyl(79)-[histone H3] + 3 S-adenosyl-L-methionine = N(6),N(6),N(6)-trimethyl-L-lysyl(79)-[histone H3] + 3 S-adenosyl-L-homocysteine + 3 H(+)</text>
        <dbReference type="Rhea" id="RHEA:60328"/>
        <dbReference type="Rhea" id="RHEA-COMP:15549"/>
        <dbReference type="Rhea" id="RHEA-COMP:15552"/>
        <dbReference type="ChEBI" id="CHEBI:15378"/>
        <dbReference type="ChEBI" id="CHEBI:29969"/>
        <dbReference type="ChEBI" id="CHEBI:57856"/>
        <dbReference type="ChEBI" id="CHEBI:59789"/>
        <dbReference type="ChEBI" id="CHEBI:61961"/>
        <dbReference type="EC" id="2.1.1.360"/>
    </reaction>
</comment>
<dbReference type="PANTHER" id="PTHR21451:SF0">
    <property type="entry name" value="HISTONE-LYSINE N-METHYLTRANSFERASE, H3 LYSINE-79 SPECIFIC"/>
    <property type="match status" value="1"/>
</dbReference>
<keyword evidence="5 11" id="KW-0808">Transferase</keyword>
<accession>A0A1I7T3Q4</accession>
<evidence type="ECO:0000256" key="3">
    <source>
        <dbReference type="ARBA" id="ARBA00020987"/>
    </source>
</evidence>
<dbReference type="eggNOG" id="KOG3924">
    <property type="taxonomic scope" value="Eukaryota"/>
</dbReference>
<keyword evidence="4 11" id="KW-0489">Methyltransferase</keyword>
<dbReference type="GO" id="GO:0032259">
    <property type="term" value="P:methylation"/>
    <property type="evidence" value="ECO:0007669"/>
    <property type="project" value="UniProtKB-KW"/>
</dbReference>
<dbReference type="SUPFAM" id="SSF53335">
    <property type="entry name" value="S-adenosyl-L-methionine-dependent methyltransferases"/>
    <property type="match status" value="1"/>
</dbReference>
<evidence type="ECO:0000256" key="12">
    <source>
        <dbReference type="SAM" id="MobiDB-lite"/>
    </source>
</evidence>
<keyword evidence="6 11" id="KW-0949">S-adenosyl-L-methionine</keyword>
<dbReference type="GO" id="GO:0035097">
    <property type="term" value="C:histone methyltransferase complex"/>
    <property type="evidence" value="ECO:0007669"/>
    <property type="project" value="UniProtKB-ARBA"/>
</dbReference>
<dbReference type="GO" id="GO:0000077">
    <property type="term" value="P:DNA damage checkpoint signaling"/>
    <property type="evidence" value="ECO:0007669"/>
    <property type="project" value="TreeGrafter"/>
</dbReference>
<feature type="region of interest" description="Disordered" evidence="12">
    <location>
        <begin position="1"/>
        <end position="24"/>
    </location>
</feature>
<dbReference type="InterPro" id="IPR025789">
    <property type="entry name" value="DOT1_dom"/>
</dbReference>
<comment type="subcellular location">
    <subcellularLocation>
        <location evidence="1 11">Nucleus</location>
    </subcellularLocation>
</comment>
<organism evidence="14 15">
    <name type="scientific">Caenorhabditis tropicalis</name>
    <dbReference type="NCBI Taxonomy" id="1561998"/>
    <lineage>
        <taxon>Eukaryota</taxon>
        <taxon>Metazoa</taxon>
        <taxon>Ecdysozoa</taxon>
        <taxon>Nematoda</taxon>
        <taxon>Chromadorea</taxon>
        <taxon>Rhabditida</taxon>
        <taxon>Rhabditina</taxon>
        <taxon>Rhabditomorpha</taxon>
        <taxon>Rhabditoidea</taxon>
        <taxon>Rhabditidae</taxon>
        <taxon>Peloderinae</taxon>
        <taxon>Caenorhabditis</taxon>
    </lineage>
</organism>
<dbReference type="Pfam" id="PF08123">
    <property type="entry name" value="DOT1"/>
    <property type="match status" value="1"/>
</dbReference>
<sequence length="367" mass="42159">MTADKNPKVITTPDAAKPRASTSSDEGLVKKKKYYGWRKNASVRSVFYKGKTINFPLCDTAMQSTVYRMLRLIEKTDKDDLIGIDVKWLDAEINDLHDVRECLYRCNVVASLYKFERRRETSNPKRFGEWGKRNCNHTVAKRIVNFASDCAVPCPDVLNNHYESFSSETYGETNFNQMKLICDELKCDKNTVFVDLGSGIGKLVCYMAAYARCKKSVGIELSDVPAKYANNVGQYFKSLMAFFGKRCGKFELHQGNILDEKFYHLITEEATVIFINNVQFDEKLNFDIKHLLQYCKPGTKIVTTKALGDVNQRPLTRRTCGDFDALSVTRRMKSVANNVSWTGREVPFWCTTMDQKRVIAFFKKLRR</sequence>
<evidence type="ECO:0000256" key="6">
    <source>
        <dbReference type="ARBA" id="ARBA00022691"/>
    </source>
</evidence>
<dbReference type="FunFam" id="3.40.50.150:FF:000033">
    <property type="entry name" value="Histone-lysine N-methyltransferase, H3 lysine-79 specific"/>
    <property type="match status" value="1"/>
</dbReference>
<dbReference type="GO" id="GO:0006281">
    <property type="term" value="P:DNA repair"/>
    <property type="evidence" value="ECO:0007669"/>
    <property type="project" value="TreeGrafter"/>
</dbReference>
<dbReference type="GO" id="GO:0140956">
    <property type="term" value="F:histone H3K79 trimethyltransferase activity"/>
    <property type="evidence" value="ECO:0007669"/>
    <property type="project" value="UniProtKB-EC"/>
</dbReference>
<protein>
    <recommendedName>
        <fullName evidence="3 11">Histone-lysine N-methyltransferase, H3 lysine-79 specific</fullName>
        <ecNumber evidence="2 11">2.1.1.360</ecNumber>
    </recommendedName>
    <alternativeName>
        <fullName evidence="9 11">Histone H3-K79 methyltransferase</fullName>
    </alternativeName>
</protein>
<dbReference type="InterPro" id="IPR030445">
    <property type="entry name" value="H3-K79_meTrfase"/>
</dbReference>
<name>A0A1I7T3Q4_9PELO</name>
<dbReference type="EC" id="2.1.1.360" evidence="2 11"/>
<keyword evidence="14" id="KW-1185">Reference proteome</keyword>
<dbReference type="Gene3D" id="3.40.50.150">
    <property type="entry name" value="Vaccinia Virus protein VP39"/>
    <property type="match status" value="1"/>
</dbReference>
<comment type="miscellaneous">
    <text evidence="11">In contrast to other lysine histone methyltransferases, it does not contain a SET domain, suggesting the existence of another mechanism for methylation of lysine residues of histones.</text>
</comment>
<evidence type="ECO:0000256" key="8">
    <source>
        <dbReference type="ARBA" id="ARBA00023242"/>
    </source>
</evidence>
<dbReference type="AlphaFoldDB" id="A0A1I7T3Q4"/>
<evidence type="ECO:0000256" key="1">
    <source>
        <dbReference type="ARBA" id="ARBA00004123"/>
    </source>
</evidence>
<evidence type="ECO:0000256" key="9">
    <source>
        <dbReference type="ARBA" id="ARBA00029821"/>
    </source>
</evidence>